<gene>
    <name evidence="8" type="ORF">METZ01_LOCUS102256</name>
</gene>
<proteinExistence type="inferred from homology"/>
<dbReference type="HAMAP" id="MF_00595">
    <property type="entry name" value="PEPcase_type1"/>
    <property type="match status" value="1"/>
</dbReference>
<protein>
    <recommendedName>
        <fullName evidence="3">phosphoenolpyruvate carboxylase</fullName>
        <ecNumber evidence="3">4.1.1.31</ecNumber>
    </recommendedName>
</protein>
<sequence length="896" mass="103968">MIKRDLYYDRIPTKSLRNDVRYLGNILGKVIKNQEGEKFFNLVEKIRLLSKANSANKNQKKPFKKIISETKNLAPDKIFKLTRAFNHFMNFINLAESLDASRTLDEYENTKKNKKIKNIFIEEIFESLFRNKKISPTKIYNFAKKLNIGIVLTAHPTEVKRRTLIQKHREIIEILEQRDLLKEYPSKLKILDKKLYDEITIIWNTDDLKRFRPTPTEEARWGLAIIEDSLWETIPKVYRRLNEIFVKNMGKSLPKNFNPIEFGSWMGGDRDGNPNVTSEVTKEVILLSRWEAAKLYEKELTKLIQSLSIKKCSKKILKKTGKTFEPYRVFLRPLRNKMRTTHRLIEQHLVSKKPLDQKKLLSTKEEILRPLRAVRESLEQNQSENIASGDLLDLMRRTKCFGVNLAKLDIRQESSRHSQLISEFIKRKYNSNYSLWNEVKRLNFLSSKIKNKKNIINNFKFKNKENKEVWSTFNILADEPKECLGAYVVSMTSSASDILSVSFLQKEARIKNKLRVVPLFETLDDLKNAKLIMKKLFSLKWYAKLINYNQEIMIGYSDSSKDAGKLSASWHQYKMQEDIIKIAKKYKINVSFFHGRGGSAGRGGGPIQATLRSQPPGSVNGEIRITDQGEVIQQKYGYEPLAKYNLCSYIGAVMEATLNPPPQPKDKWRKLIEKMSEISTSSYRKSINESSDFIRYFKTVTPHVALGKLSIGSRPSKRKNIDNIKSLRAIPWVFAWTQIRLMLPAWLGTAEALRYSSIKNFKATLTDMEKNWPFFNSTIDILDMVISKVDPEISKVYENNLADEKLKRVGKKLRFQFESVKKLNKTITPKEIIKARKQFRTSVIVRNIYSEVLNILQAVVMSKLSNKKIQKIQKKYLDDAMMTSIAGISAAMKNTG</sequence>
<dbReference type="PANTHER" id="PTHR30523">
    <property type="entry name" value="PHOSPHOENOLPYRUVATE CARBOXYLASE"/>
    <property type="match status" value="1"/>
</dbReference>
<evidence type="ECO:0000256" key="6">
    <source>
        <dbReference type="ARBA" id="ARBA00023300"/>
    </source>
</evidence>
<dbReference type="PROSITE" id="PS00393">
    <property type="entry name" value="PEPCASE_2"/>
    <property type="match status" value="1"/>
</dbReference>
<dbReference type="InterPro" id="IPR033129">
    <property type="entry name" value="PEPCASE_His_AS"/>
</dbReference>
<evidence type="ECO:0000256" key="4">
    <source>
        <dbReference type="ARBA" id="ARBA00022842"/>
    </source>
</evidence>
<evidence type="ECO:0000256" key="1">
    <source>
        <dbReference type="ARBA" id="ARBA00001946"/>
    </source>
</evidence>
<evidence type="ECO:0000313" key="8">
    <source>
        <dbReference type="EMBL" id="SVA49402.1"/>
    </source>
</evidence>
<dbReference type="NCBIfam" id="NF000584">
    <property type="entry name" value="PRK00009.1"/>
    <property type="match status" value="1"/>
</dbReference>
<dbReference type="GO" id="GO:0008964">
    <property type="term" value="F:phosphoenolpyruvate carboxylase activity"/>
    <property type="evidence" value="ECO:0007669"/>
    <property type="project" value="UniProtKB-EC"/>
</dbReference>
<keyword evidence="4" id="KW-0460">Magnesium</keyword>
<dbReference type="SUPFAM" id="SSF51621">
    <property type="entry name" value="Phosphoenolpyruvate/pyruvate domain"/>
    <property type="match status" value="1"/>
</dbReference>
<dbReference type="InterPro" id="IPR015813">
    <property type="entry name" value="Pyrv/PenolPyrv_kinase-like_dom"/>
</dbReference>
<accession>A0A381WAA7</accession>
<dbReference type="InterPro" id="IPR018129">
    <property type="entry name" value="PEP_COase_Lys_AS"/>
</dbReference>
<keyword evidence="5" id="KW-0456">Lyase</keyword>
<name>A0A381WAA7_9ZZZZ</name>
<dbReference type="EMBL" id="UINC01011165">
    <property type="protein sequence ID" value="SVA49402.1"/>
    <property type="molecule type" value="Genomic_DNA"/>
</dbReference>
<dbReference type="InterPro" id="IPR022805">
    <property type="entry name" value="PEP_COase_bac/pln-type"/>
</dbReference>
<dbReference type="PRINTS" id="PR00150">
    <property type="entry name" value="PEPCARBXLASE"/>
</dbReference>
<dbReference type="GO" id="GO:0006099">
    <property type="term" value="P:tricarboxylic acid cycle"/>
    <property type="evidence" value="ECO:0007669"/>
    <property type="project" value="InterPro"/>
</dbReference>
<dbReference type="GO" id="GO:0015977">
    <property type="term" value="P:carbon fixation"/>
    <property type="evidence" value="ECO:0007669"/>
    <property type="project" value="UniProtKB-KW"/>
</dbReference>
<dbReference type="Pfam" id="PF00311">
    <property type="entry name" value="PEPcase"/>
    <property type="match status" value="1"/>
</dbReference>
<comment type="catalytic activity">
    <reaction evidence="7">
        <text>oxaloacetate + phosphate = phosphoenolpyruvate + hydrogencarbonate</text>
        <dbReference type="Rhea" id="RHEA:28370"/>
        <dbReference type="ChEBI" id="CHEBI:16452"/>
        <dbReference type="ChEBI" id="CHEBI:17544"/>
        <dbReference type="ChEBI" id="CHEBI:43474"/>
        <dbReference type="ChEBI" id="CHEBI:58702"/>
        <dbReference type="EC" id="4.1.1.31"/>
    </reaction>
</comment>
<evidence type="ECO:0000256" key="3">
    <source>
        <dbReference type="ARBA" id="ARBA00012305"/>
    </source>
</evidence>
<dbReference type="PANTHER" id="PTHR30523:SF6">
    <property type="entry name" value="PHOSPHOENOLPYRUVATE CARBOXYLASE"/>
    <property type="match status" value="1"/>
</dbReference>
<dbReference type="InterPro" id="IPR021135">
    <property type="entry name" value="PEP_COase"/>
</dbReference>
<comment type="similarity">
    <text evidence="2">Belongs to the PEPCase type 1 family.</text>
</comment>
<dbReference type="Gene3D" id="1.20.1440.90">
    <property type="entry name" value="Phosphoenolpyruvate/pyruvate domain"/>
    <property type="match status" value="1"/>
</dbReference>
<comment type="cofactor">
    <cofactor evidence="1">
        <name>Mg(2+)</name>
        <dbReference type="ChEBI" id="CHEBI:18420"/>
    </cofactor>
</comment>
<dbReference type="PROSITE" id="PS00781">
    <property type="entry name" value="PEPCASE_1"/>
    <property type="match status" value="1"/>
</dbReference>
<reference evidence="8" key="1">
    <citation type="submission" date="2018-05" db="EMBL/GenBank/DDBJ databases">
        <authorList>
            <person name="Lanie J.A."/>
            <person name="Ng W.-L."/>
            <person name="Kazmierczak K.M."/>
            <person name="Andrzejewski T.M."/>
            <person name="Davidsen T.M."/>
            <person name="Wayne K.J."/>
            <person name="Tettelin H."/>
            <person name="Glass J.I."/>
            <person name="Rusch D."/>
            <person name="Podicherti R."/>
            <person name="Tsui H.-C.T."/>
            <person name="Winkler M.E."/>
        </authorList>
    </citation>
    <scope>NUCLEOTIDE SEQUENCE</scope>
</reference>
<evidence type="ECO:0000256" key="2">
    <source>
        <dbReference type="ARBA" id="ARBA00008346"/>
    </source>
</evidence>
<dbReference type="EC" id="4.1.1.31" evidence="3"/>
<keyword evidence="6" id="KW-0120">Carbon dioxide fixation</keyword>
<organism evidence="8">
    <name type="scientific">marine metagenome</name>
    <dbReference type="NCBI Taxonomy" id="408172"/>
    <lineage>
        <taxon>unclassified sequences</taxon>
        <taxon>metagenomes</taxon>
        <taxon>ecological metagenomes</taxon>
    </lineage>
</organism>
<dbReference type="GO" id="GO:0005829">
    <property type="term" value="C:cytosol"/>
    <property type="evidence" value="ECO:0007669"/>
    <property type="project" value="TreeGrafter"/>
</dbReference>
<dbReference type="AlphaFoldDB" id="A0A381WAA7"/>
<evidence type="ECO:0000256" key="7">
    <source>
        <dbReference type="ARBA" id="ARBA00048995"/>
    </source>
</evidence>
<evidence type="ECO:0000256" key="5">
    <source>
        <dbReference type="ARBA" id="ARBA00023239"/>
    </source>
</evidence>